<dbReference type="Proteomes" id="UP000233060">
    <property type="component" value="Unassembled WGS sequence"/>
</dbReference>
<dbReference type="OMA" id="WRGHITE"/>
<organism evidence="1 2">
    <name type="scientific">Cercocebus atys</name>
    <name type="common">Sooty mangabey</name>
    <name type="synonym">Cercocebus torquatus atys</name>
    <dbReference type="NCBI Taxonomy" id="9531"/>
    <lineage>
        <taxon>Eukaryota</taxon>
        <taxon>Metazoa</taxon>
        <taxon>Chordata</taxon>
        <taxon>Craniata</taxon>
        <taxon>Vertebrata</taxon>
        <taxon>Euteleostomi</taxon>
        <taxon>Mammalia</taxon>
        <taxon>Eutheria</taxon>
        <taxon>Euarchontoglires</taxon>
        <taxon>Primates</taxon>
        <taxon>Haplorrhini</taxon>
        <taxon>Catarrhini</taxon>
        <taxon>Cercopithecidae</taxon>
        <taxon>Cercopithecinae</taxon>
        <taxon>Cercocebus</taxon>
    </lineage>
</organism>
<sequence>MSPVVLLNNIRVFSRGSNLSLIKPLGLLTNWQETQRTEEHADLHHVYAVNKMDVLLDYWRGHITEDKAGTCYHYFNGLMIQRHWRYTDKKNRVLKGDTPSQINIRK</sequence>
<dbReference type="Ensembl" id="ENSCATT00000044434.1">
    <property type="protein sequence ID" value="ENSCATP00000020246.1"/>
    <property type="gene ID" value="ENSCATG00000033901.1"/>
</dbReference>
<proteinExistence type="predicted"/>
<dbReference type="AlphaFoldDB" id="A0A2K5M4Y0"/>
<reference evidence="1" key="2">
    <citation type="submission" date="2025-09" db="UniProtKB">
        <authorList>
            <consortium name="Ensembl"/>
        </authorList>
    </citation>
    <scope>IDENTIFICATION</scope>
</reference>
<protein>
    <submittedName>
        <fullName evidence="1">Uncharacterized protein</fullName>
    </submittedName>
</protein>
<evidence type="ECO:0000313" key="1">
    <source>
        <dbReference type="Ensembl" id="ENSCATP00000020246.1"/>
    </source>
</evidence>
<evidence type="ECO:0000313" key="2">
    <source>
        <dbReference type="Proteomes" id="UP000233060"/>
    </source>
</evidence>
<reference evidence="1" key="1">
    <citation type="submission" date="2025-08" db="UniProtKB">
        <authorList>
            <consortium name="Ensembl"/>
        </authorList>
    </citation>
    <scope>IDENTIFICATION</scope>
</reference>
<accession>A0A2K5M4Y0</accession>
<name>A0A2K5M4Y0_CERAT</name>
<dbReference type="GeneTree" id="ENSGT00910000148058"/>
<keyword evidence="2" id="KW-1185">Reference proteome</keyword>